<dbReference type="Pfam" id="PF06985">
    <property type="entry name" value="HET"/>
    <property type="match status" value="1"/>
</dbReference>
<dbReference type="AlphaFoldDB" id="A0A8H4R619"/>
<sequence length="648" mass="72896">MKWSTYLVFVTSMPMRNGSLICDICWTTLFKFENFQQAWAAQDLDKSDLSQGYRYLTQTWKEIDDGENAGCNWCDYLWGDILEYRKKRSDQSLRTEEWPEDGEQWWITVRFTKAGTLALYIGEDFFPCGYEILADHDDPSASVVTGREIIWQVSSPKSFALAKECLENCSMNHDCQTVEIPQLPTRVVDCSDPENPKLIPGAAINAHYAALSYVWGQAQPHSTSSATIQAYMLRIDINILPQTIVDAVLTAHSLGIRYLWTDTLCIIQDSPEDKNQEISRMCDIYQKAFVTIIASCAKKAGDGFLHDRKRPVSMSLPFWTPSGALGTMQVQDQERSPQNEPVDKRAWCFQERLLASRALIYASHTMQFQCRQGIQNVGGGHNFWTVKGRDDLRIPIDKIGERKAWHVWKSILAEYSRRSITSPADKLVALSGVAQAFQGCWDEDTDYIGGLWKNTLTQDLLWHRSGASTRVARPITYRAPSWSWAATDGPTDGGGWPGPTESLVAIRKCQVTPLISDLAFGEIQGGTLEIEAVVRSVSWGSASLDSNDVPLFELCDGKNKEIGFVYHDCNDPSEQREGYAVVLAELNKAVLHHLVGIIVIPVIGMGDTYIRVGFFDVHAQIVDESYADEPFCDVESWLKTLKKHITVV</sequence>
<feature type="domain" description="Heterokaryon incompatibility" evidence="1">
    <location>
        <begin position="208"/>
        <end position="351"/>
    </location>
</feature>
<proteinExistence type="predicted"/>
<reference evidence="2 3" key="1">
    <citation type="submission" date="2019-12" db="EMBL/GenBank/DDBJ databases">
        <authorList>
            <person name="Floudas D."/>
            <person name="Bentzer J."/>
            <person name="Ahren D."/>
            <person name="Johansson T."/>
            <person name="Persson P."/>
            <person name="Tunlid A."/>
        </authorList>
    </citation>
    <scope>NUCLEOTIDE SEQUENCE [LARGE SCALE GENOMIC DNA]</scope>
    <source>
        <strain evidence="2 3">CBS 102.39</strain>
    </source>
</reference>
<evidence type="ECO:0000313" key="3">
    <source>
        <dbReference type="Proteomes" id="UP000521872"/>
    </source>
</evidence>
<accession>A0A8H4R619</accession>
<keyword evidence="3" id="KW-1185">Reference proteome</keyword>
<organism evidence="2 3">
    <name type="scientific">Agrocybe pediades</name>
    <dbReference type="NCBI Taxonomy" id="84607"/>
    <lineage>
        <taxon>Eukaryota</taxon>
        <taxon>Fungi</taxon>
        <taxon>Dikarya</taxon>
        <taxon>Basidiomycota</taxon>
        <taxon>Agaricomycotina</taxon>
        <taxon>Agaricomycetes</taxon>
        <taxon>Agaricomycetidae</taxon>
        <taxon>Agaricales</taxon>
        <taxon>Agaricineae</taxon>
        <taxon>Strophariaceae</taxon>
        <taxon>Agrocybe</taxon>
    </lineage>
</organism>
<evidence type="ECO:0000259" key="1">
    <source>
        <dbReference type="Pfam" id="PF06985"/>
    </source>
</evidence>
<dbReference type="InterPro" id="IPR010730">
    <property type="entry name" value="HET"/>
</dbReference>
<dbReference type="Proteomes" id="UP000521872">
    <property type="component" value="Unassembled WGS sequence"/>
</dbReference>
<dbReference type="PANTHER" id="PTHR33112">
    <property type="entry name" value="DOMAIN PROTEIN, PUTATIVE-RELATED"/>
    <property type="match status" value="1"/>
</dbReference>
<comment type="caution">
    <text evidence="2">The sequence shown here is derived from an EMBL/GenBank/DDBJ whole genome shotgun (WGS) entry which is preliminary data.</text>
</comment>
<dbReference type="EMBL" id="JAACJL010000002">
    <property type="protein sequence ID" value="KAF4622387.1"/>
    <property type="molecule type" value="Genomic_DNA"/>
</dbReference>
<gene>
    <name evidence="2" type="ORF">D9613_009579</name>
</gene>
<protein>
    <recommendedName>
        <fullName evidence="1">Heterokaryon incompatibility domain-containing protein</fullName>
    </recommendedName>
</protein>
<dbReference type="PANTHER" id="PTHR33112:SF8">
    <property type="entry name" value="HETEROKARYON INCOMPATIBILITY DOMAIN-CONTAINING PROTEIN"/>
    <property type="match status" value="1"/>
</dbReference>
<name>A0A8H4R619_9AGAR</name>
<evidence type="ECO:0000313" key="2">
    <source>
        <dbReference type="EMBL" id="KAF4622387.1"/>
    </source>
</evidence>